<dbReference type="EMBL" id="JBHUFA010000001">
    <property type="protein sequence ID" value="MFD1695471.1"/>
    <property type="molecule type" value="Genomic_DNA"/>
</dbReference>
<keyword evidence="9" id="KW-1185">Reference proteome</keyword>
<proteinExistence type="inferred from homology"/>
<evidence type="ECO:0000256" key="5">
    <source>
        <dbReference type="ARBA" id="ARBA00023172"/>
    </source>
</evidence>
<evidence type="ECO:0000256" key="6">
    <source>
        <dbReference type="SAM" id="MobiDB-lite"/>
    </source>
</evidence>
<keyword evidence="7" id="KW-0812">Transmembrane</keyword>
<dbReference type="PANTHER" id="PTHR30563:SF0">
    <property type="entry name" value="DNA RECOMBINATION PROTEIN RMUC"/>
    <property type="match status" value="1"/>
</dbReference>
<evidence type="ECO:0000313" key="9">
    <source>
        <dbReference type="Proteomes" id="UP001597327"/>
    </source>
</evidence>
<dbReference type="PANTHER" id="PTHR30563">
    <property type="entry name" value="DNA RECOMBINATION PROTEIN RMUC"/>
    <property type="match status" value="1"/>
</dbReference>
<dbReference type="InterPro" id="IPR003798">
    <property type="entry name" value="DNA_recombination_RmuC"/>
</dbReference>
<feature type="transmembrane region" description="Helical" evidence="7">
    <location>
        <begin position="20"/>
        <end position="39"/>
    </location>
</feature>
<keyword evidence="4" id="KW-0175">Coiled coil</keyword>
<feature type="region of interest" description="Disordered" evidence="6">
    <location>
        <begin position="371"/>
        <end position="405"/>
    </location>
</feature>
<keyword evidence="5" id="KW-0233">DNA recombination</keyword>
<comment type="caution">
    <text evidence="8">The sequence shown here is derived from an EMBL/GenBank/DDBJ whole genome shotgun (WGS) entry which is preliminary data.</text>
</comment>
<dbReference type="Proteomes" id="UP001597327">
    <property type="component" value="Unassembled WGS sequence"/>
</dbReference>
<protein>
    <recommendedName>
        <fullName evidence="3">DNA recombination protein RmuC homolog</fullName>
    </recommendedName>
</protein>
<evidence type="ECO:0000256" key="3">
    <source>
        <dbReference type="ARBA" id="ARBA00021840"/>
    </source>
</evidence>
<evidence type="ECO:0000256" key="1">
    <source>
        <dbReference type="ARBA" id="ARBA00003416"/>
    </source>
</evidence>
<reference evidence="9" key="1">
    <citation type="journal article" date="2019" name="Int. J. Syst. Evol. Microbiol.">
        <title>The Global Catalogue of Microorganisms (GCM) 10K type strain sequencing project: providing services to taxonomists for standard genome sequencing and annotation.</title>
        <authorList>
            <consortium name="The Broad Institute Genomics Platform"/>
            <consortium name="The Broad Institute Genome Sequencing Center for Infectious Disease"/>
            <person name="Wu L."/>
            <person name="Ma J."/>
        </authorList>
    </citation>
    <scope>NUCLEOTIDE SEQUENCE [LARGE SCALE GENOMIC DNA]</scope>
    <source>
        <strain evidence="9">JCM 3369</strain>
    </source>
</reference>
<evidence type="ECO:0000256" key="4">
    <source>
        <dbReference type="ARBA" id="ARBA00023054"/>
    </source>
</evidence>
<accession>A0ABW4JV94</accession>
<evidence type="ECO:0000256" key="7">
    <source>
        <dbReference type="SAM" id="Phobius"/>
    </source>
</evidence>
<keyword evidence="7" id="KW-0472">Membrane</keyword>
<feature type="compositionally biased region" description="Basic and acidic residues" evidence="6">
    <location>
        <begin position="380"/>
        <end position="405"/>
    </location>
</feature>
<dbReference type="RefSeq" id="WP_244304345.1">
    <property type="nucleotide sequence ID" value="NZ_JBHUFA010000001.1"/>
</dbReference>
<comment type="function">
    <text evidence="1">Involved in DNA recombination.</text>
</comment>
<organism evidence="8 9">
    <name type="scientific">Roseibium aestuarii</name>
    <dbReference type="NCBI Taxonomy" id="2600299"/>
    <lineage>
        <taxon>Bacteria</taxon>
        <taxon>Pseudomonadati</taxon>
        <taxon>Pseudomonadota</taxon>
        <taxon>Alphaproteobacteria</taxon>
        <taxon>Hyphomicrobiales</taxon>
        <taxon>Stappiaceae</taxon>
        <taxon>Roseibium</taxon>
    </lineage>
</organism>
<evidence type="ECO:0000313" key="8">
    <source>
        <dbReference type="EMBL" id="MFD1695471.1"/>
    </source>
</evidence>
<gene>
    <name evidence="8" type="ORF">ACFSC7_08075</name>
</gene>
<name>A0ABW4JV94_9HYPH</name>
<dbReference type="Pfam" id="PF02646">
    <property type="entry name" value="RmuC"/>
    <property type="match status" value="1"/>
</dbReference>
<evidence type="ECO:0000256" key="2">
    <source>
        <dbReference type="ARBA" id="ARBA00009840"/>
    </source>
</evidence>
<comment type="similarity">
    <text evidence="2">Belongs to the RmuC family.</text>
</comment>
<sequence length="405" mass="45451">MFVSMNTVLFTWGTTPVTSLEAAIGGGLFLLLLMVFLLMGARAQIRRNSETELAASERIHDLEDHLARLLQSQGEISGRMQTMAEVFGSRQSDMMRAVNERLDGMGQRLGTSMADTTKQTFEGLRQLHERLAVIDRAQRTITDLSGQVVELQSILANKQTRGAFGQGRMELIIQDQLPSSAYSFQATLSSGVRPDCLIFMPNGAPPLAIDAKFPLEAFHLIRNAETDEALRIGQTQFRRDFTKHITDIGEKYLIPGETQETAFLFVPSESIFAELHERFEDLVQKAHRSRVVIVSPSLLMLSIQVVQAVLRDARMREQAHLIQAEVTRLLDDVSRLNDRVGKLQSHFAQANKDIDQILISTDKISRRGRKIEELELGEAPSERSELATGRSERDDDADRPRLPDL</sequence>
<keyword evidence="7" id="KW-1133">Transmembrane helix</keyword>